<reference evidence="2" key="1">
    <citation type="journal article" date="2015" name="MBio">
        <title>Genome-Resolved Metagenomic Analysis Reveals Roles for Candidate Phyla and Other Microbial Community Members in Biogeochemical Transformations in Oil Reservoirs.</title>
        <authorList>
            <person name="Hu P."/>
            <person name="Tom L."/>
            <person name="Singh A."/>
            <person name="Thomas B.C."/>
            <person name="Baker B.J."/>
            <person name="Piceno Y.M."/>
            <person name="Andersen G.L."/>
            <person name="Banfield J.F."/>
        </authorList>
    </citation>
    <scope>NUCLEOTIDE SEQUENCE [LARGE SCALE GENOMIC DNA]</scope>
</reference>
<dbReference type="Gene3D" id="1.10.10.10">
    <property type="entry name" value="Winged helix-like DNA-binding domain superfamily/Winged helix DNA-binding domain"/>
    <property type="match status" value="1"/>
</dbReference>
<dbReference type="InterPro" id="IPR036388">
    <property type="entry name" value="WH-like_DNA-bd_sf"/>
</dbReference>
<proteinExistence type="predicted"/>
<name>A0A101IQX0_9EURY</name>
<keyword evidence="1" id="KW-0378">Hydrolase</keyword>
<keyword evidence="1" id="KW-0067">ATP-binding</keyword>
<dbReference type="Proteomes" id="UP000054598">
    <property type="component" value="Unassembled WGS sequence"/>
</dbReference>
<organism evidence="1 2">
    <name type="scientific">Methanoculleus marisnigri</name>
    <dbReference type="NCBI Taxonomy" id="2198"/>
    <lineage>
        <taxon>Archaea</taxon>
        <taxon>Methanobacteriati</taxon>
        <taxon>Methanobacteriota</taxon>
        <taxon>Stenosarchaea group</taxon>
        <taxon>Methanomicrobia</taxon>
        <taxon>Methanomicrobiales</taxon>
        <taxon>Methanomicrobiaceae</taxon>
        <taxon>Methanoculleus</taxon>
    </lineage>
</organism>
<sequence length="61" mass="6819">MLAVNQLKTQGSITNSGYQYLTGVAATTALKELKVLVDLGILERRAPSRKKTQYVLREERP</sequence>
<evidence type="ECO:0000313" key="2">
    <source>
        <dbReference type="Proteomes" id="UP000054598"/>
    </source>
</evidence>
<accession>A0A101IQX0</accession>
<protein>
    <submittedName>
        <fullName evidence="1">ATP-dependent DNA helicase RecG</fullName>
    </submittedName>
</protein>
<dbReference type="EMBL" id="LGHE01000238">
    <property type="protein sequence ID" value="KUK99679.1"/>
    <property type="molecule type" value="Genomic_DNA"/>
</dbReference>
<dbReference type="GO" id="GO:0004386">
    <property type="term" value="F:helicase activity"/>
    <property type="evidence" value="ECO:0007669"/>
    <property type="project" value="UniProtKB-KW"/>
</dbReference>
<gene>
    <name evidence="1" type="ORF">XE10_1736</name>
</gene>
<evidence type="ECO:0000313" key="1">
    <source>
        <dbReference type="EMBL" id="KUK99679.1"/>
    </source>
</evidence>
<dbReference type="AlphaFoldDB" id="A0A101IQX0"/>
<keyword evidence="1" id="KW-0547">Nucleotide-binding</keyword>
<comment type="caution">
    <text evidence="1">The sequence shown here is derived from an EMBL/GenBank/DDBJ whole genome shotgun (WGS) entry which is preliminary data.</text>
</comment>
<keyword evidence="1" id="KW-0347">Helicase</keyword>